<dbReference type="OrthoDB" id="7817712at2759"/>
<evidence type="ECO:0000313" key="1">
    <source>
        <dbReference type="EMBL" id="KAF0771754.1"/>
    </source>
</evidence>
<dbReference type="EMBL" id="VUJU01000258">
    <property type="protein sequence ID" value="KAF0771754.1"/>
    <property type="molecule type" value="Genomic_DNA"/>
</dbReference>
<organism evidence="1 2">
    <name type="scientific">Aphis craccivora</name>
    <name type="common">Cowpea aphid</name>
    <dbReference type="NCBI Taxonomy" id="307492"/>
    <lineage>
        <taxon>Eukaryota</taxon>
        <taxon>Metazoa</taxon>
        <taxon>Ecdysozoa</taxon>
        <taxon>Arthropoda</taxon>
        <taxon>Hexapoda</taxon>
        <taxon>Insecta</taxon>
        <taxon>Pterygota</taxon>
        <taxon>Neoptera</taxon>
        <taxon>Paraneoptera</taxon>
        <taxon>Hemiptera</taxon>
        <taxon>Sternorrhyncha</taxon>
        <taxon>Aphidomorpha</taxon>
        <taxon>Aphidoidea</taxon>
        <taxon>Aphididae</taxon>
        <taxon>Aphidini</taxon>
        <taxon>Aphis</taxon>
        <taxon>Aphis</taxon>
    </lineage>
</organism>
<protein>
    <submittedName>
        <fullName evidence="1">MULE domain-containing protein</fullName>
    </submittedName>
</protein>
<keyword evidence="2" id="KW-1185">Reference proteome</keyword>
<feature type="non-terminal residue" evidence="1">
    <location>
        <position position="243"/>
    </location>
</feature>
<dbReference type="AlphaFoldDB" id="A0A6G0ZKB1"/>
<gene>
    <name evidence="1" type="ORF">FWK35_00000366</name>
</gene>
<comment type="caution">
    <text evidence="1">The sequence shown here is derived from an EMBL/GenBank/DDBJ whole genome shotgun (WGS) entry which is preliminary data.</text>
</comment>
<dbReference type="Proteomes" id="UP000478052">
    <property type="component" value="Unassembled WGS sequence"/>
</dbReference>
<sequence>MIEWQTIPISDYEILITDADAICLTRREKRCLILNNYKFREFSVIVNNNDQIIEQSKNRVISREIVRSTLKRKAENDLHTRPNKLIRQDLKNADVDENMEHGDLKFEIYDVQKKHFPTLPSNFDESLKQLLETKESLFIDNNSVLNVNDHVLVTELLLYCFVKNKQISTYVSTWKIIIMNLSMDIKIFHADFEKAAYIAVLQSISQFTIDKVDLGVCKKIKVAEILRVYRIQTQMMFRTHLLK</sequence>
<accession>A0A6G0ZKB1</accession>
<evidence type="ECO:0000313" key="2">
    <source>
        <dbReference type="Proteomes" id="UP000478052"/>
    </source>
</evidence>
<name>A0A6G0ZKB1_APHCR</name>
<proteinExistence type="predicted"/>
<reference evidence="1 2" key="1">
    <citation type="submission" date="2019-08" db="EMBL/GenBank/DDBJ databases">
        <title>Whole genome of Aphis craccivora.</title>
        <authorList>
            <person name="Voronova N.V."/>
            <person name="Shulinski R.S."/>
            <person name="Bandarenka Y.V."/>
            <person name="Zhorov D.G."/>
            <person name="Warner D."/>
        </authorList>
    </citation>
    <scope>NUCLEOTIDE SEQUENCE [LARGE SCALE GENOMIC DNA]</scope>
    <source>
        <strain evidence="1">180601</strain>
        <tissue evidence="1">Whole Body</tissue>
    </source>
</reference>